<proteinExistence type="predicted"/>
<dbReference type="Gene3D" id="1.10.357.10">
    <property type="entry name" value="Tetracycline Repressor, domain 2"/>
    <property type="match status" value="1"/>
</dbReference>
<feature type="DNA-binding region" description="H-T-H motif" evidence="2">
    <location>
        <begin position="32"/>
        <end position="51"/>
    </location>
</feature>
<dbReference type="RefSeq" id="WP_107044555.1">
    <property type="nucleotide sequence ID" value="NZ_NWTX01000017.1"/>
</dbReference>
<reference evidence="5" key="1">
    <citation type="submission" date="2017-09" db="EMBL/GenBank/DDBJ databases">
        <authorList>
            <person name="Sela D.A."/>
            <person name="Albert K."/>
        </authorList>
    </citation>
    <scope>NUCLEOTIDE SEQUENCE [LARGE SCALE GENOMIC DNA]</scope>
    <source>
        <strain evidence="5">UMA51805</strain>
    </source>
</reference>
<feature type="domain" description="HTH tetR-type" evidence="3">
    <location>
        <begin position="9"/>
        <end position="69"/>
    </location>
</feature>
<keyword evidence="5" id="KW-1185">Reference proteome</keyword>
<dbReference type="InterPro" id="IPR001647">
    <property type="entry name" value="HTH_TetR"/>
</dbReference>
<comment type="caution">
    <text evidence="4">The sequence shown here is derived from an EMBL/GenBank/DDBJ whole genome shotgun (WGS) entry which is preliminary data.</text>
</comment>
<evidence type="ECO:0000256" key="1">
    <source>
        <dbReference type="ARBA" id="ARBA00023125"/>
    </source>
</evidence>
<dbReference type="AlphaFoldDB" id="A0A2T3G8R4"/>
<evidence type="ECO:0000256" key="2">
    <source>
        <dbReference type="PROSITE-ProRule" id="PRU00335"/>
    </source>
</evidence>
<dbReference type="SUPFAM" id="SSF46689">
    <property type="entry name" value="Homeodomain-like"/>
    <property type="match status" value="1"/>
</dbReference>
<dbReference type="EMBL" id="NWTX01000017">
    <property type="protein sequence ID" value="PST45842.1"/>
    <property type="molecule type" value="Genomic_DNA"/>
</dbReference>
<reference evidence="4 5" key="2">
    <citation type="submission" date="2018-03" db="EMBL/GenBank/DDBJ databases">
        <title>The comparative genomics of Bifidobacterium callitrichos reflects dietary carbohydrate utilization within the common marmoset gut.</title>
        <authorList>
            <person name="Rani A."/>
        </authorList>
    </citation>
    <scope>NUCLEOTIDE SEQUENCE [LARGE SCALE GENOMIC DNA]</scope>
    <source>
        <strain evidence="4 5">UMA51805</strain>
    </source>
</reference>
<dbReference type="PROSITE" id="PS50977">
    <property type="entry name" value="HTH_TETR_2"/>
    <property type="match status" value="1"/>
</dbReference>
<evidence type="ECO:0000313" key="4">
    <source>
        <dbReference type="EMBL" id="PST45842.1"/>
    </source>
</evidence>
<organism evidence="4 5">
    <name type="scientific">Bifidobacterium callitrichos</name>
    <dbReference type="NCBI Taxonomy" id="762209"/>
    <lineage>
        <taxon>Bacteria</taxon>
        <taxon>Bacillati</taxon>
        <taxon>Actinomycetota</taxon>
        <taxon>Actinomycetes</taxon>
        <taxon>Bifidobacteriales</taxon>
        <taxon>Bifidobacteriaceae</taxon>
        <taxon>Bifidobacterium</taxon>
    </lineage>
</organism>
<evidence type="ECO:0000259" key="3">
    <source>
        <dbReference type="PROSITE" id="PS50977"/>
    </source>
</evidence>
<protein>
    <recommendedName>
        <fullName evidence="3">HTH tetR-type domain-containing protein</fullName>
    </recommendedName>
</protein>
<dbReference type="InterPro" id="IPR009057">
    <property type="entry name" value="Homeodomain-like_sf"/>
</dbReference>
<gene>
    <name evidence="4" type="ORF">CPA40_08735</name>
</gene>
<evidence type="ECO:0000313" key="5">
    <source>
        <dbReference type="Proteomes" id="UP000240228"/>
    </source>
</evidence>
<sequence length="197" mass="21743">MGRPKAGERSAPQKMQAAFWKLLEAKPYAQISISDITRVSGLNRSAFYYHYTSIPELADDAIAALYKESNVASFIIHLIREPDDAEAITDYGKRMNDPTYRDCIHKITLIAGPHGSAGLVRQLKDFVIDVWLSSLSTTADSLTPVQRITAEFAASGILGMLGTARIYLDSAGFNAEWLSQSPVPRTVSQLVHSLREQ</sequence>
<dbReference type="Proteomes" id="UP000240228">
    <property type="component" value="Unassembled WGS sequence"/>
</dbReference>
<accession>A0A2T3G8R4</accession>
<dbReference type="GO" id="GO:0003677">
    <property type="term" value="F:DNA binding"/>
    <property type="evidence" value="ECO:0007669"/>
    <property type="project" value="UniProtKB-UniRule"/>
</dbReference>
<name>A0A2T3G8R4_9BIFI</name>
<keyword evidence="1 2" id="KW-0238">DNA-binding</keyword>